<dbReference type="NCBIfam" id="TIGR04057">
    <property type="entry name" value="SusC_RagA_signa"/>
    <property type="match status" value="1"/>
</dbReference>
<keyword evidence="6 7" id="KW-0998">Cell outer membrane</keyword>
<keyword evidence="2 7" id="KW-0813">Transport</keyword>
<keyword evidence="5 7" id="KW-0472">Membrane</keyword>
<feature type="signal peptide" evidence="8">
    <location>
        <begin position="1"/>
        <end position="17"/>
    </location>
</feature>
<gene>
    <name evidence="11" type="ORF">MKQ68_21500</name>
</gene>
<evidence type="ECO:0000256" key="2">
    <source>
        <dbReference type="ARBA" id="ARBA00022448"/>
    </source>
</evidence>
<evidence type="ECO:0000256" key="7">
    <source>
        <dbReference type="PROSITE-ProRule" id="PRU01360"/>
    </source>
</evidence>
<feature type="domain" description="Secretin/TonB short N-terminal" evidence="9">
    <location>
        <begin position="48"/>
        <end position="97"/>
    </location>
</feature>
<reference evidence="11" key="1">
    <citation type="submission" date="2022-10" db="EMBL/GenBank/DDBJ databases">
        <title>Chitinophaga sp. nov., isolated from soil.</title>
        <authorList>
            <person name="Jeon C.O."/>
        </authorList>
    </citation>
    <scope>NUCLEOTIDE SEQUENCE</scope>
    <source>
        <strain evidence="11">R8</strain>
    </source>
</reference>
<dbReference type="Gene3D" id="2.170.130.10">
    <property type="entry name" value="TonB-dependent receptor, plug domain"/>
    <property type="match status" value="1"/>
</dbReference>
<evidence type="ECO:0000313" key="12">
    <source>
        <dbReference type="Proteomes" id="UP001162741"/>
    </source>
</evidence>
<evidence type="ECO:0000313" key="11">
    <source>
        <dbReference type="EMBL" id="UYQ92659.1"/>
    </source>
</evidence>
<dbReference type="SUPFAM" id="SSF56935">
    <property type="entry name" value="Porins"/>
    <property type="match status" value="1"/>
</dbReference>
<dbReference type="SUPFAM" id="SSF49464">
    <property type="entry name" value="Carboxypeptidase regulatory domain-like"/>
    <property type="match status" value="1"/>
</dbReference>
<keyword evidence="8" id="KW-0732">Signal</keyword>
<dbReference type="InterPro" id="IPR036942">
    <property type="entry name" value="Beta-barrel_TonB_sf"/>
</dbReference>
<proteinExistence type="inferred from homology"/>
<comment type="similarity">
    <text evidence="7">Belongs to the TonB-dependent receptor family.</text>
</comment>
<name>A0ABY6IZ32_9BACT</name>
<evidence type="ECO:0000259" key="9">
    <source>
        <dbReference type="Pfam" id="PF07660"/>
    </source>
</evidence>
<dbReference type="InterPro" id="IPR012910">
    <property type="entry name" value="Plug_dom"/>
</dbReference>
<dbReference type="Proteomes" id="UP001162741">
    <property type="component" value="Chromosome"/>
</dbReference>
<dbReference type="EMBL" id="CP107006">
    <property type="protein sequence ID" value="UYQ92659.1"/>
    <property type="molecule type" value="Genomic_DNA"/>
</dbReference>
<evidence type="ECO:0000256" key="1">
    <source>
        <dbReference type="ARBA" id="ARBA00004571"/>
    </source>
</evidence>
<dbReference type="InterPro" id="IPR011662">
    <property type="entry name" value="Secretin/TonB_short_N"/>
</dbReference>
<dbReference type="NCBIfam" id="TIGR04056">
    <property type="entry name" value="OMP_RagA_SusC"/>
    <property type="match status" value="1"/>
</dbReference>
<keyword evidence="12" id="KW-1185">Reference proteome</keyword>
<dbReference type="RefSeq" id="WP_264280890.1">
    <property type="nucleotide sequence ID" value="NZ_CP107006.1"/>
</dbReference>
<dbReference type="InterPro" id="IPR039426">
    <property type="entry name" value="TonB-dep_rcpt-like"/>
</dbReference>
<dbReference type="InterPro" id="IPR037066">
    <property type="entry name" value="Plug_dom_sf"/>
</dbReference>
<sequence length="1102" mass="123310">MRIFIFLFFAATLTVSANSYSQKVTLSAKGMPLETVLSNVEKQTGLVFFYNRQLLDNAKPVNITAKDMPLNQFLPAVLNEQSLNFRIEGKTITLSRKPVQQPANTNSAAEDSTIVVTGVVTSESGEAVPGVSVVVKGTRIGSITDPKGNFVIRAVKGRPLLFTAIGFQQVEMKPQAGEPLSVKLGLAVTAIKDHVVTGIYQRKKESFTGSAATYTVNELKMVGNQNPLQALRTLDPSFAVIENSTFGSDPNRLPDVEIRGKSSVIGLSEEYGTNPNQPLFILDGFESTLQIISDFTMDRIESITVLKDAAATAIYGSKAANGVVVIETKRPTPGRLRLNYNLNSTFSFADLSDYNLMNASEKLEFEKLTSFLGSYNPDRGFATEVGEQKYNKRLAEVQRGVNSYWMNEPLRFGVNHRHTLMAEGGDQVLRYSATISYGNNQGVMKESNRDLTNGNIRLIYRKNNLSVSNSLSIDLVNTTRESIPFSDFSRASPYFRKYNATGGIDKVLESFTYGGFTTGVQTETYYNPIYDLQNNNVNKSKSQGFTNNFEMEWRLLDELRARARVGLMRTAVREEIFRSPFNSQFAQLDPLLQGTYSEANNTQMNYDGDLSLTYGKLFAEKHMLNMVAGMRLNEVSTVGSSYTVSGFVSDDFPNASFGFGYAENSRPVYRESIRRSGSYFFNTGYAYDERYMVDATVRADGASVFGSNKQFTTIWSAGLAWNIHKEAFFKEADYEWLNSLRLRASIGNPGNQNFSDYISTRVYMYNNANPNPFGPSMLINNHGNPSLKWQKTIDRNIGMDVQLFNNRFRLNADYFVKTTDPLLVFIALPSSSGAKTVTDNLGGQQQTGFTLTTNYTAIQRKGFTWMLNLNARHLRSQYTGFGNALSNFNEKNKGINMIRYYDGASPSDLWAVRSKGIDPATGREIFLDKSGHQTFVHNPADEVVVGNSDPKIEGIVGTMLSYKGFTANVALRYRYGGQIFMQTLYDKVENIPHQNLGLNQDRRALTERWQKPGDQAKFKAITEVRNNPMSSRFVEDNNILAGESISFGYETTQARWLKSIRASSMNFRIYMNDIFRVSTVMNERGIDYPFARSVSFSAGVRF</sequence>
<evidence type="ECO:0000256" key="4">
    <source>
        <dbReference type="ARBA" id="ARBA00022692"/>
    </source>
</evidence>
<dbReference type="Gene3D" id="3.55.50.30">
    <property type="match status" value="1"/>
</dbReference>
<dbReference type="PROSITE" id="PS52016">
    <property type="entry name" value="TONB_DEPENDENT_REC_3"/>
    <property type="match status" value="1"/>
</dbReference>
<organism evidence="11 12">
    <name type="scientific">Chitinophaga horti</name>
    <dbReference type="NCBI Taxonomy" id="2920382"/>
    <lineage>
        <taxon>Bacteria</taxon>
        <taxon>Pseudomonadati</taxon>
        <taxon>Bacteroidota</taxon>
        <taxon>Chitinophagia</taxon>
        <taxon>Chitinophagales</taxon>
        <taxon>Chitinophagaceae</taxon>
        <taxon>Chitinophaga</taxon>
    </lineage>
</organism>
<dbReference type="InterPro" id="IPR023997">
    <property type="entry name" value="TonB-dep_OMP_SusC/RagA_CS"/>
</dbReference>
<evidence type="ECO:0000256" key="6">
    <source>
        <dbReference type="ARBA" id="ARBA00023237"/>
    </source>
</evidence>
<dbReference type="Pfam" id="PF13715">
    <property type="entry name" value="CarbopepD_reg_2"/>
    <property type="match status" value="1"/>
</dbReference>
<protein>
    <submittedName>
        <fullName evidence="11">SusC/RagA family TonB-linked outer membrane protein</fullName>
    </submittedName>
</protein>
<evidence type="ECO:0000256" key="3">
    <source>
        <dbReference type="ARBA" id="ARBA00022452"/>
    </source>
</evidence>
<comment type="subcellular location">
    <subcellularLocation>
        <location evidence="1 7">Cell outer membrane</location>
        <topology evidence="1 7">Multi-pass membrane protein</topology>
    </subcellularLocation>
</comment>
<feature type="chain" id="PRO_5046761822" evidence="8">
    <location>
        <begin position="18"/>
        <end position="1102"/>
    </location>
</feature>
<evidence type="ECO:0000256" key="5">
    <source>
        <dbReference type="ARBA" id="ARBA00023136"/>
    </source>
</evidence>
<dbReference type="InterPro" id="IPR008969">
    <property type="entry name" value="CarboxyPept-like_regulatory"/>
</dbReference>
<feature type="domain" description="TonB-dependent receptor plug" evidence="10">
    <location>
        <begin position="204"/>
        <end position="323"/>
    </location>
</feature>
<accession>A0ABY6IZ32</accession>
<keyword evidence="4 7" id="KW-0812">Transmembrane</keyword>
<dbReference type="Pfam" id="PF07715">
    <property type="entry name" value="Plug"/>
    <property type="match status" value="1"/>
</dbReference>
<keyword evidence="3 7" id="KW-1134">Transmembrane beta strand</keyword>
<dbReference type="Pfam" id="PF07660">
    <property type="entry name" value="STN"/>
    <property type="match status" value="1"/>
</dbReference>
<evidence type="ECO:0000256" key="8">
    <source>
        <dbReference type="SAM" id="SignalP"/>
    </source>
</evidence>
<dbReference type="InterPro" id="IPR023996">
    <property type="entry name" value="TonB-dep_OMP_SusC/RagA"/>
</dbReference>
<dbReference type="Gene3D" id="2.40.170.20">
    <property type="entry name" value="TonB-dependent receptor, beta-barrel domain"/>
    <property type="match status" value="1"/>
</dbReference>
<evidence type="ECO:0000259" key="10">
    <source>
        <dbReference type="Pfam" id="PF07715"/>
    </source>
</evidence>